<dbReference type="EMBL" id="JAUDFV010000147">
    <property type="protein sequence ID" value="KAL2720072.1"/>
    <property type="molecule type" value="Genomic_DNA"/>
</dbReference>
<dbReference type="AlphaFoldDB" id="A0ABD2AHH9"/>
<reference evidence="2 3" key="1">
    <citation type="journal article" date="2024" name="Ann. Entomol. Soc. Am.">
        <title>Genomic analyses of the southern and eastern yellowjacket wasps (Hymenoptera: Vespidae) reveal evolutionary signatures of social life.</title>
        <authorList>
            <person name="Catto M.A."/>
            <person name="Caine P.B."/>
            <person name="Orr S.E."/>
            <person name="Hunt B.G."/>
            <person name="Goodisman M.A.D."/>
        </authorList>
    </citation>
    <scope>NUCLEOTIDE SEQUENCE [LARGE SCALE GENOMIC DNA]</scope>
    <source>
        <strain evidence="2">233</strain>
        <tissue evidence="2">Head and thorax</tissue>
    </source>
</reference>
<keyword evidence="1" id="KW-1133">Transmembrane helix</keyword>
<comment type="caution">
    <text evidence="2">The sequence shown here is derived from an EMBL/GenBank/DDBJ whole genome shotgun (WGS) entry which is preliminary data.</text>
</comment>
<protein>
    <submittedName>
        <fullName evidence="2">Uncharacterized protein</fullName>
    </submittedName>
</protein>
<dbReference type="Proteomes" id="UP001607302">
    <property type="component" value="Unassembled WGS sequence"/>
</dbReference>
<evidence type="ECO:0000313" key="2">
    <source>
        <dbReference type="EMBL" id="KAL2720072.1"/>
    </source>
</evidence>
<keyword evidence="1" id="KW-0812">Transmembrane</keyword>
<organism evidence="2 3">
    <name type="scientific">Vespula squamosa</name>
    <name type="common">Southern yellow jacket</name>
    <name type="synonym">Wasp</name>
    <dbReference type="NCBI Taxonomy" id="30214"/>
    <lineage>
        <taxon>Eukaryota</taxon>
        <taxon>Metazoa</taxon>
        <taxon>Ecdysozoa</taxon>
        <taxon>Arthropoda</taxon>
        <taxon>Hexapoda</taxon>
        <taxon>Insecta</taxon>
        <taxon>Pterygota</taxon>
        <taxon>Neoptera</taxon>
        <taxon>Endopterygota</taxon>
        <taxon>Hymenoptera</taxon>
        <taxon>Apocrita</taxon>
        <taxon>Aculeata</taxon>
        <taxon>Vespoidea</taxon>
        <taxon>Vespidae</taxon>
        <taxon>Vespinae</taxon>
        <taxon>Vespula</taxon>
    </lineage>
</organism>
<gene>
    <name evidence="2" type="ORF">V1478_010338</name>
</gene>
<keyword evidence="3" id="KW-1185">Reference proteome</keyword>
<proteinExistence type="predicted"/>
<accession>A0ABD2AHH9</accession>
<name>A0ABD2AHH9_VESSQ</name>
<evidence type="ECO:0000313" key="3">
    <source>
        <dbReference type="Proteomes" id="UP001607302"/>
    </source>
</evidence>
<feature type="transmembrane region" description="Helical" evidence="1">
    <location>
        <begin position="22"/>
        <end position="39"/>
    </location>
</feature>
<keyword evidence="1" id="KW-0472">Membrane</keyword>
<sequence length="85" mass="10211">MNTHWCLKSLFITYHKHFNSKYFNFANILIILHIINIIAKKKIDLQQKIINTHNTFTYNYNIELIKVDKDKTITSYQNDEHLNNG</sequence>
<evidence type="ECO:0000256" key="1">
    <source>
        <dbReference type="SAM" id="Phobius"/>
    </source>
</evidence>